<name>A0A084GGV1_PSEDA</name>
<feature type="region of interest" description="Disordered" evidence="1">
    <location>
        <begin position="117"/>
        <end position="142"/>
    </location>
</feature>
<dbReference type="GeneID" id="27718511"/>
<dbReference type="VEuPathDB" id="FungiDB:SAPIO_CDS0359"/>
<sequence>MPPRDGLDNYDNNGYKTDTRRAVEIEHSSDGFRILRFTVDPHRDVNPSPVEITPGGDGIRRPSPGNTDNGNLQGVDRIRQQLDLCFHQSWQPRGCPHPSRPRSICLRFDSPDDRAGRVIYSSSHLDNPPAPPDVFLPRSGKE</sequence>
<dbReference type="AlphaFoldDB" id="A0A084GGV1"/>
<evidence type="ECO:0000313" key="3">
    <source>
        <dbReference type="Proteomes" id="UP000028545"/>
    </source>
</evidence>
<feature type="region of interest" description="Disordered" evidence="1">
    <location>
        <begin position="43"/>
        <end position="73"/>
    </location>
</feature>
<reference evidence="2 3" key="1">
    <citation type="journal article" date="2014" name="Genome Announc.">
        <title>Draft genome sequence of the pathogenic fungus Scedosporium apiospermum.</title>
        <authorList>
            <person name="Vandeputte P."/>
            <person name="Ghamrawi S."/>
            <person name="Rechenmann M."/>
            <person name="Iltis A."/>
            <person name="Giraud S."/>
            <person name="Fleury M."/>
            <person name="Thornton C."/>
            <person name="Delhaes L."/>
            <person name="Meyer W."/>
            <person name="Papon N."/>
            <person name="Bouchara J.P."/>
        </authorList>
    </citation>
    <scope>NUCLEOTIDE SEQUENCE [LARGE SCALE GENOMIC DNA]</scope>
    <source>
        <strain evidence="2 3">IHEM 14462</strain>
    </source>
</reference>
<comment type="caution">
    <text evidence="2">The sequence shown here is derived from an EMBL/GenBank/DDBJ whole genome shotgun (WGS) entry which is preliminary data.</text>
</comment>
<organism evidence="2 3">
    <name type="scientific">Pseudallescheria apiosperma</name>
    <name type="common">Scedosporium apiospermum</name>
    <dbReference type="NCBI Taxonomy" id="563466"/>
    <lineage>
        <taxon>Eukaryota</taxon>
        <taxon>Fungi</taxon>
        <taxon>Dikarya</taxon>
        <taxon>Ascomycota</taxon>
        <taxon>Pezizomycotina</taxon>
        <taxon>Sordariomycetes</taxon>
        <taxon>Hypocreomycetidae</taxon>
        <taxon>Microascales</taxon>
        <taxon>Microascaceae</taxon>
        <taxon>Scedosporium</taxon>
    </lineage>
</organism>
<dbReference type="HOGENOM" id="CLU_1816909_0_0_1"/>
<gene>
    <name evidence="2" type="ORF">SAPIO_CDS0359</name>
</gene>
<proteinExistence type="predicted"/>
<dbReference type="RefSeq" id="XP_016646362.1">
    <property type="nucleotide sequence ID" value="XM_016783162.1"/>
</dbReference>
<evidence type="ECO:0000313" key="2">
    <source>
        <dbReference type="EMBL" id="KEZ46563.1"/>
    </source>
</evidence>
<dbReference type="KEGG" id="sapo:SAPIO_CDS0359"/>
<dbReference type="EMBL" id="JOWA01000022">
    <property type="protein sequence ID" value="KEZ46563.1"/>
    <property type="molecule type" value="Genomic_DNA"/>
</dbReference>
<accession>A0A084GGV1</accession>
<dbReference type="Proteomes" id="UP000028545">
    <property type="component" value="Unassembled WGS sequence"/>
</dbReference>
<evidence type="ECO:0000256" key="1">
    <source>
        <dbReference type="SAM" id="MobiDB-lite"/>
    </source>
</evidence>
<keyword evidence="3" id="KW-1185">Reference proteome</keyword>
<protein>
    <submittedName>
        <fullName evidence="2">Uncharacterized protein</fullName>
    </submittedName>
</protein>